<dbReference type="PROSITE" id="PS51464">
    <property type="entry name" value="SIS"/>
    <property type="match status" value="1"/>
</dbReference>
<comment type="caution">
    <text evidence="2">The sequence shown here is derived from an EMBL/GenBank/DDBJ whole genome shotgun (WGS) entry which is preliminary data.</text>
</comment>
<sequence>KIGNLPGTTLEFTEYKWRNYTLIDTVGQVIDVNKPLMVSIDLSGCISLSEKISRILRQDAEGILATQELAVPQIKKVVKVLKKQIKLGQKIIVTGAGASALVAMEMAGQGLETGLPILVVTNNFAQAQPISFAKGACEEEAGISRYINFMVNTGDVLIGVSASGGTGFVYEALRQAKVKKAITVAITENPDTPLGSYADYIIKSNAKPEGPSSSKIQTAHLAIGHALILALADERGVTADDSVSYMLPEKVATKKMGIK</sequence>
<feature type="non-terminal residue" evidence="2">
    <location>
        <position position="1"/>
    </location>
</feature>
<dbReference type="InterPro" id="IPR046348">
    <property type="entry name" value="SIS_dom_sf"/>
</dbReference>
<evidence type="ECO:0000313" key="3">
    <source>
        <dbReference type="Proteomes" id="UP000178758"/>
    </source>
</evidence>
<dbReference type="GO" id="GO:0097367">
    <property type="term" value="F:carbohydrate derivative binding"/>
    <property type="evidence" value="ECO:0007669"/>
    <property type="project" value="InterPro"/>
</dbReference>
<dbReference type="AlphaFoldDB" id="A0A1F5DBN6"/>
<dbReference type="CDD" id="cd05013">
    <property type="entry name" value="SIS_RpiR"/>
    <property type="match status" value="1"/>
</dbReference>
<dbReference type="InterPro" id="IPR035472">
    <property type="entry name" value="RpiR-like_SIS"/>
</dbReference>
<dbReference type="InterPro" id="IPR050099">
    <property type="entry name" value="SIS_GmhA/DiaA_subfam"/>
</dbReference>
<dbReference type="PANTHER" id="PTHR30390">
    <property type="entry name" value="SEDOHEPTULOSE 7-PHOSPHATE ISOMERASE / DNAA INITIATOR-ASSOCIATING FACTOR FOR REPLICATION INITIATION"/>
    <property type="match status" value="1"/>
</dbReference>
<dbReference type="Pfam" id="PF13580">
    <property type="entry name" value="SIS_2"/>
    <property type="match status" value="1"/>
</dbReference>
<dbReference type="InterPro" id="IPR001347">
    <property type="entry name" value="SIS_dom"/>
</dbReference>
<dbReference type="Proteomes" id="UP000178758">
    <property type="component" value="Unassembled WGS sequence"/>
</dbReference>
<organism evidence="2 3">
    <name type="scientific">Candidatus Beckwithbacteria bacterium RBG_13_35_6</name>
    <dbReference type="NCBI Taxonomy" id="1797456"/>
    <lineage>
        <taxon>Bacteria</taxon>
        <taxon>Candidatus Beckwithiibacteriota</taxon>
    </lineage>
</organism>
<dbReference type="GO" id="GO:1901135">
    <property type="term" value="P:carbohydrate derivative metabolic process"/>
    <property type="evidence" value="ECO:0007669"/>
    <property type="project" value="InterPro"/>
</dbReference>
<accession>A0A1F5DBN6</accession>
<evidence type="ECO:0000259" key="1">
    <source>
        <dbReference type="PROSITE" id="PS51464"/>
    </source>
</evidence>
<dbReference type="SUPFAM" id="SSF53697">
    <property type="entry name" value="SIS domain"/>
    <property type="match status" value="1"/>
</dbReference>
<feature type="domain" description="SIS" evidence="1">
    <location>
        <begin position="81"/>
        <end position="237"/>
    </location>
</feature>
<protein>
    <recommendedName>
        <fullName evidence="1">SIS domain-containing protein</fullName>
    </recommendedName>
</protein>
<proteinExistence type="predicted"/>
<dbReference type="Gene3D" id="3.40.50.10490">
    <property type="entry name" value="Glucose-6-phosphate isomerase like protein, domain 1"/>
    <property type="match status" value="1"/>
</dbReference>
<name>A0A1F5DBN6_9BACT</name>
<dbReference type="EMBL" id="MEZJ01000052">
    <property type="protein sequence ID" value="OGD52567.1"/>
    <property type="molecule type" value="Genomic_DNA"/>
</dbReference>
<reference evidence="2 3" key="1">
    <citation type="journal article" date="2016" name="Nat. Commun.">
        <title>Thousands of microbial genomes shed light on interconnected biogeochemical processes in an aquifer system.</title>
        <authorList>
            <person name="Anantharaman K."/>
            <person name="Brown C.T."/>
            <person name="Hug L.A."/>
            <person name="Sharon I."/>
            <person name="Castelle C.J."/>
            <person name="Probst A.J."/>
            <person name="Thomas B.C."/>
            <person name="Singh A."/>
            <person name="Wilkins M.J."/>
            <person name="Karaoz U."/>
            <person name="Brodie E.L."/>
            <person name="Williams K.H."/>
            <person name="Hubbard S.S."/>
            <person name="Banfield J.F."/>
        </authorList>
    </citation>
    <scope>NUCLEOTIDE SEQUENCE [LARGE SCALE GENOMIC DNA]</scope>
</reference>
<gene>
    <name evidence="2" type="ORF">A3J78_00025</name>
</gene>
<evidence type="ECO:0000313" key="2">
    <source>
        <dbReference type="EMBL" id="OGD52567.1"/>
    </source>
</evidence>